<dbReference type="GO" id="GO:0030246">
    <property type="term" value="F:carbohydrate binding"/>
    <property type="evidence" value="ECO:0007669"/>
    <property type="project" value="InterPro"/>
</dbReference>
<evidence type="ECO:0000313" key="4">
    <source>
        <dbReference type="Proteomes" id="UP001157006"/>
    </source>
</evidence>
<gene>
    <name evidence="3" type="ORF">VFH_I452520</name>
</gene>
<dbReference type="InterPro" id="IPR011013">
    <property type="entry name" value="Gal_mutarotase_sf_dom"/>
</dbReference>
<dbReference type="SUPFAM" id="SSF74650">
    <property type="entry name" value="Galactose mutarotase-like"/>
    <property type="match status" value="1"/>
</dbReference>
<feature type="chain" id="PRO_5043471672" description="Glycosyl hydrolase family 38 C-terminal domain-containing protein" evidence="1">
    <location>
        <begin position="18"/>
        <end position="110"/>
    </location>
</feature>
<sequence length="110" mass="12696">MLFFIANCVFLLRLLGAYVFRPNGLFPIKSDQQVSFTGLRSPILDEIGPIPVDDGTRKEVITQFSTTMKTNKTFYTDSNGHDFIKRIRDFRTDWDLEVNQPVVGNYYPLI</sequence>
<dbReference type="GO" id="GO:0006013">
    <property type="term" value="P:mannose metabolic process"/>
    <property type="evidence" value="ECO:0007669"/>
    <property type="project" value="InterPro"/>
</dbReference>
<dbReference type="Proteomes" id="UP001157006">
    <property type="component" value="Chromosome 1L"/>
</dbReference>
<organism evidence="3 4">
    <name type="scientific">Vicia faba</name>
    <name type="common">Broad bean</name>
    <name type="synonym">Faba vulgaris</name>
    <dbReference type="NCBI Taxonomy" id="3906"/>
    <lineage>
        <taxon>Eukaryota</taxon>
        <taxon>Viridiplantae</taxon>
        <taxon>Streptophyta</taxon>
        <taxon>Embryophyta</taxon>
        <taxon>Tracheophyta</taxon>
        <taxon>Spermatophyta</taxon>
        <taxon>Magnoliopsida</taxon>
        <taxon>eudicotyledons</taxon>
        <taxon>Gunneridae</taxon>
        <taxon>Pentapetalae</taxon>
        <taxon>rosids</taxon>
        <taxon>fabids</taxon>
        <taxon>Fabales</taxon>
        <taxon>Fabaceae</taxon>
        <taxon>Papilionoideae</taxon>
        <taxon>50 kb inversion clade</taxon>
        <taxon>NPAAA clade</taxon>
        <taxon>Hologalegina</taxon>
        <taxon>IRL clade</taxon>
        <taxon>Fabeae</taxon>
        <taxon>Vicia</taxon>
    </lineage>
</organism>
<keyword evidence="4" id="KW-1185">Reference proteome</keyword>
<dbReference type="InterPro" id="IPR011682">
    <property type="entry name" value="Glyco_hydro_38_C"/>
</dbReference>
<dbReference type="PANTHER" id="PTHR11607">
    <property type="entry name" value="ALPHA-MANNOSIDASE"/>
    <property type="match status" value="1"/>
</dbReference>
<dbReference type="GO" id="GO:0004559">
    <property type="term" value="F:alpha-mannosidase activity"/>
    <property type="evidence" value="ECO:0007669"/>
    <property type="project" value="InterPro"/>
</dbReference>
<accession>A0AAV0Z055</accession>
<name>A0AAV0Z055_VICFA</name>
<dbReference type="EMBL" id="OX451736">
    <property type="protein sequence ID" value="CAI8590688.1"/>
    <property type="molecule type" value="Genomic_DNA"/>
</dbReference>
<reference evidence="3 4" key="1">
    <citation type="submission" date="2023-01" db="EMBL/GenBank/DDBJ databases">
        <authorList>
            <person name="Kreplak J."/>
        </authorList>
    </citation>
    <scope>NUCLEOTIDE SEQUENCE [LARGE SCALE GENOMIC DNA]</scope>
</reference>
<proteinExistence type="predicted"/>
<feature type="domain" description="Glycosyl hydrolase family 38 C-terminal" evidence="2">
    <location>
        <begin position="57"/>
        <end position="103"/>
    </location>
</feature>
<dbReference type="AlphaFoldDB" id="A0AAV0Z055"/>
<evidence type="ECO:0000259" key="2">
    <source>
        <dbReference type="Pfam" id="PF07748"/>
    </source>
</evidence>
<dbReference type="PANTHER" id="PTHR11607:SF60">
    <property type="entry name" value="ALPHA-MANNOSIDASE"/>
    <property type="match status" value="1"/>
</dbReference>
<evidence type="ECO:0000256" key="1">
    <source>
        <dbReference type="SAM" id="SignalP"/>
    </source>
</evidence>
<dbReference type="InterPro" id="IPR050843">
    <property type="entry name" value="Glycosyl_Hydrlase_38"/>
</dbReference>
<evidence type="ECO:0000313" key="3">
    <source>
        <dbReference type="EMBL" id="CAI8590688.1"/>
    </source>
</evidence>
<feature type="signal peptide" evidence="1">
    <location>
        <begin position="1"/>
        <end position="17"/>
    </location>
</feature>
<dbReference type="Pfam" id="PF07748">
    <property type="entry name" value="Glyco_hydro_38C"/>
    <property type="match status" value="1"/>
</dbReference>
<protein>
    <recommendedName>
        <fullName evidence="2">Glycosyl hydrolase family 38 C-terminal domain-containing protein</fullName>
    </recommendedName>
</protein>
<keyword evidence="1" id="KW-0732">Signal</keyword>
<dbReference type="Gene3D" id="2.70.98.30">
    <property type="entry name" value="Golgi alpha-mannosidase II, domain 4"/>
    <property type="match status" value="1"/>
</dbReference>